<dbReference type="InterPro" id="IPR041457">
    <property type="entry name" value="CxC2_KDZ-assoc"/>
</dbReference>
<proteinExistence type="predicted"/>
<dbReference type="Pfam" id="PF18758">
    <property type="entry name" value="KDZ"/>
    <property type="match status" value="1"/>
</dbReference>
<dbReference type="HOGENOM" id="CLU_003703_13_0_1"/>
<evidence type="ECO:0000259" key="1">
    <source>
        <dbReference type="Pfam" id="PF18803"/>
    </source>
</evidence>
<dbReference type="EMBL" id="KN835786">
    <property type="protein sequence ID" value="KIK34246.1"/>
    <property type="molecule type" value="Genomic_DNA"/>
</dbReference>
<evidence type="ECO:0000313" key="2">
    <source>
        <dbReference type="EMBL" id="KIK34246.1"/>
    </source>
</evidence>
<reference evidence="3" key="2">
    <citation type="submission" date="2015-01" db="EMBL/GenBank/DDBJ databases">
        <title>Evolutionary Origins and Diversification of the Mycorrhizal Mutualists.</title>
        <authorList>
            <consortium name="DOE Joint Genome Institute"/>
            <consortium name="Mycorrhizal Genomics Consortium"/>
            <person name="Kohler A."/>
            <person name="Kuo A."/>
            <person name="Nagy L.G."/>
            <person name="Floudas D."/>
            <person name="Copeland A."/>
            <person name="Barry K.W."/>
            <person name="Cichocki N."/>
            <person name="Veneault-Fourrey C."/>
            <person name="LaButti K."/>
            <person name="Lindquist E.A."/>
            <person name="Lipzen A."/>
            <person name="Lundell T."/>
            <person name="Morin E."/>
            <person name="Murat C."/>
            <person name="Riley R."/>
            <person name="Ohm R."/>
            <person name="Sun H."/>
            <person name="Tunlid A."/>
            <person name="Henrissat B."/>
            <person name="Grigoriev I.V."/>
            <person name="Hibbett D.S."/>
            <person name="Martin F."/>
        </authorList>
    </citation>
    <scope>NUCLEOTIDE SEQUENCE [LARGE SCALE GENOMIC DNA]</scope>
    <source>
        <strain evidence="3">UH-Slu-Lm8-n1</strain>
    </source>
</reference>
<reference evidence="2 3" key="1">
    <citation type="submission" date="2014-04" db="EMBL/GenBank/DDBJ databases">
        <authorList>
            <consortium name="DOE Joint Genome Institute"/>
            <person name="Kuo A."/>
            <person name="Ruytinx J."/>
            <person name="Rineau F."/>
            <person name="Colpaert J."/>
            <person name="Kohler A."/>
            <person name="Nagy L.G."/>
            <person name="Floudas D."/>
            <person name="Copeland A."/>
            <person name="Barry K.W."/>
            <person name="Cichocki N."/>
            <person name="Veneault-Fourrey C."/>
            <person name="LaButti K."/>
            <person name="Lindquist E.A."/>
            <person name="Lipzen A."/>
            <person name="Lundell T."/>
            <person name="Morin E."/>
            <person name="Murat C."/>
            <person name="Sun H."/>
            <person name="Tunlid A."/>
            <person name="Henrissat B."/>
            <person name="Grigoriev I.V."/>
            <person name="Hibbett D.S."/>
            <person name="Martin F."/>
            <person name="Nordberg H.P."/>
            <person name="Cantor M.N."/>
            <person name="Hua S.X."/>
        </authorList>
    </citation>
    <scope>NUCLEOTIDE SEQUENCE [LARGE SCALE GENOMIC DNA]</scope>
    <source>
        <strain evidence="2 3">UH-Slu-Lm8-n1</strain>
    </source>
</reference>
<dbReference type="CDD" id="cd19757">
    <property type="entry name" value="Bbox1"/>
    <property type="match status" value="1"/>
</dbReference>
<sequence>MKASRRHIIGAPLSGVPLQLESEASSSYQDFNDNFVGDDTDFVHIDDVATTDGAVHSKRKNPLLVWLDDRDYYLTELIRMDGRGDYTSDTCCQCNISAPAQFRCDDCCDMQLYCQNCVVVNHLRSPTHRIKEWTGSFFRATSLKNLGLRIQLGHAIGEKCILPRKAFNNSFVLIDTNGIHEVSVDFCGCERSQTHTKQLLRMGWFPSTSTDPRSAATFRLLQHYQILSFESKSSAYEFYHSLVRISDNTGLVKNDRYEPFMRMVREWRHLKMLKRFGRGHDPAGVRGTKEGECAVLCPACPQPGKNLPSDWKEAPKAKQWLYSLFIAIDANFRLKRRAISSDEVDPSLSMGWSYFVEEKKFKAHLKEQLSETQEKSSCSNHNAVNMAETKQSQGLAATGVGTVDCARHNFKRPNGVGDLQKGEKYVNMDYLFFSTLRDNCLDALNVSYDIACQWHKNLWSRMKSLPDSHHISYLDVFIHFFVPKFHLPAHVNKCQTVFSFNFTRFVGRTDGEAPERGWSNINPVASSTKAMGPGCRRDTLDDHFGDWNWKKVIGLGASLAHKMREAVTETADHEAAFREFDAAISSDHRSAWTVEMEKWEENPNDTRFTNPLERKSIQITQAAARLKLAEMEAQELAHGIDLSLHPDISPSVLIASGLDLEEEQRRVRRTSEGMGLHVSDIQKGTLARMRNVLRRKIEMWRSAQVLYMPAVQILTSTVVPAHHQPSDNTEDISLWLPSNLKSKPCDSRLRDHEWDLRYAQAHDSLEELRQCLRVHCSMLTFKREWVRGQGSNTRAQNALARVHAQQVACTRRYRVAWEALNTLAPLLKKERWQGRLQDLKDEDVKPLVDPFGRETEGRRRLTWIWMMAGVDTADDGGDVDGVRVEWCKSRARAMRWAEEVQLLHEEMRRVLQFLDWQANWWDEQRDRRDCVTPAEHEGLVSYANKQADIRRRLAVRFRLLWATYLPLSGAVPPPDDFTEFPDLMLPDL</sequence>
<dbReference type="STRING" id="930992.A0A0C9ZXN6"/>
<protein>
    <recommendedName>
        <fullName evidence="1">CxC2-like cysteine cluster KDZ transposase-associated domain-containing protein</fullName>
    </recommendedName>
</protein>
<gene>
    <name evidence="2" type="ORF">CY34DRAFT_98355</name>
</gene>
<dbReference type="InterPro" id="IPR040521">
    <property type="entry name" value="KDZ"/>
</dbReference>
<organism evidence="2 3">
    <name type="scientific">Suillus luteus UH-Slu-Lm8-n1</name>
    <dbReference type="NCBI Taxonomy" id="930992"/>
    <lineage>
        <taxon>Eukaryota</taxon>
        <taxon>Fungi</taxon>
        <taxon>Dikarya</taxon>
        <taxon>Basidiomycota</taxon>
        <taxon>Agaricomycotina</taxon>
        <taxon>Agaricomycetes</taxon>
        <taxon>Agaricomycetidae</taxon>
        <taxon>Boletales</taxon>
        <taxon>Suillineae</taxon>
        <taxon>Suillaceae</taxon>
        <taxon>Suillus</taxon>
    </lineage>
</organism>
<dbReference type="PANTHER" id="PTHR33096:SF1">
    <property type="entry name" value="CXC1-LIKE CYSTEINE CLUSTER ASSOCIATED WITH KDZ TRANSPOSASES DOMAIN-CONTAINING PROTEIN"/>
    <property type="match status" value="1"/>
</dbReference>
<evidence type="ECO:0000313" key="3">
    <source>
        <dbReference type="Proteomes" id="UP000054485"/>
    </source>
</evidence>
<feature type="domain" description="CxC2-like cysteine cluster KDZ transposase-associated" evidence="1">
    <location>
        <begin position="143"/>
        <end position="250"/>
    </location>
</feature>
<keyword evidence="3" id="KW-1185">Reference proteome</keyword>
<dbReference type="OrthoDB" id="3261436at2759"/>
<dbReference type="AlphaFoldDB" id="A0A0C9ZXN6"/>
<dbReference type="PANTHER" id="PTHR33096">
    <property type="entry name" value="CXC2 DOMAIN-CONTAINING PROTEIN"/>
    <property type="match status" value="1"/>
</dbReference>
<dbReference type="Proteomes" id="UP000054485">
    <property type="component" value="Unassembled WGS sequence"/>
</dbReference>
<dbReference type="InParanoid" id="A0A0C9ZXN6"/>
<accession>A0A0C9ZXN6</accession>
<name>A0A0C9ZXN6_9AGAM</name>
<dbReference type="Pfam" id="PF18803">
    <property type="entry name" value="CxC2"/>
    <property type="match status" value="1"/>
</dbReference>